<dbReference type="AlphaFoldDB" id="A0A382LWL7"/>
<accession>A0A382LWL7</accession>
<evidence type="ECO:0000256" key="4">
    <source>
        <dbReference type="ARBA" id="ARBA00022691"/>
    </source>
</evidence>
<dbReference type="NCBIfam" id="TIGR01983">
    <property type="entry name" value="UbiG"/>
    <property type="match status" value="1"/>
</dbReference>
<evidence type="ECO:0000313" key="6">
    <source>
        <dbReference type="EMBL" id="SVC41144.1"/>
    </source>
</evidence>
<evidence type="ECO:0000256" key="1">
    <source>
        <dbReference type="ARBA" id="ARBA00022603"/>
    </source>
</evidence>
<gene>
    <name evidence="6" type="ORF">METZ01_LOCUS293998</name>
</gene>
<dbReference type="GO" id="GO:0061542">
    <property type="term" value="F:3-demethylubiquinol 3-O-methyltransferase activity"/>
    <property type="evidence" value="ECO:0007669"/>
    <property type="project" value="InterPro"/>
</dbReference>
<dbReference type="GO" id="GO:0032259">
    <property type="term" value="P:methylation"/>
    <property type="evidence" value="ECO:0007669"/>
    <property type="project" value="UniProtKB-KW"/>
</dbReference>
<dbReference type="PANTHER" id="PTHR43464:SF19">
    <property type="entry name" value="UBIQUINONE BIOSYNTHESIS O-METHYLTRANSFERASE, MITOCHONDRIAL"/>
    <property type="match status" value="1"/>
</dbReference>
<dbReference type="InterPro" id="IPR013216">
    <property type="entry name" value="Methyltransf_11"/>
</dbReference>
<organism evidence="6">
    <name type="scientific">marine metagenome</name>
    <dbReference type="NCBI Taxonomy" id="408172"/>
    <lineage>
        <taxon>unclassified sequences</taxon>
        <taxon>metagenomes</taxon>
        <taxon>ecological metagenomes</taxon>
    </lineage>
</organism>
<sequence length="241" mass="27545">MTTVDKTEIEKFSKLAKDWWNPNGKFKPLHLFNPARIAFIKEKLISHFGLDSISSKPLEELKILDIGCGGGLLCEPLNRLGATITGIDPSNDNIEAAKLHSREMNLNINYIRCSPENLNFKNEFDVILNMEVVEHVSNINLFIQNCSKLVKKNGIMFVATINKNLKSYVFAILGAEYILRWLPIGTHDWNKFLTPKDLEIITNKNNFMTDETVGMKFDLFSNEWNKSNDPSVNYISTFLKN</sequence>
<proteinExistence type="inferred from homology"/>
<dbReference type="CDD" id="cd02440">
    <property type="entry name" value="AdoMet_MTases"/>
    <property type="match status" value="1"/>
</dbReference>
<name>A0A382LWL7_9ZZZZ</name>
<dbReference type="Gene3D" id="3.40.50.150">
    <property type="entry name" value="Vaccinia Virus protein VP39"/>
    <property type="match status" value="1"/>
</dbReference>
<reference evidence="6" key="1">
    <citation type="submission" date="2018-05" db="EMBL/GenBank/DDBJ databases">
        <authorList>
            <person name="Lanie J.A."/>
            <person name="Ng W.-L."/>
            <person name="Kazmierczak K.M."/>
            <person name="Andrzejewski T.M."/>
            <person name="Davidsen T.M."/>
            <person name="Wayne K.J."/>
            <person name="Tettelin H."/>
            <person name="Glass J.I."/>
            <person name="Rusch D."/>
            <person name="Podicherti R."/>
            <person name="Tsui H.-C.T."/>
            <person name="Winkler M.E."/>
        </authorList>
    </citation>
    <scope>NUCLEOTIDE SEQUENCE</scope>
</reference>
<evidence type="ECO:0000256" key="3">
    <source>
        <dbReference type="ARBA" id="ARBA00022688"/>
    </source>
</evidence>
<dbReference type="InterPro" id="IPR029063">
    <property type="entry name" value="SAM-dependent_MTases_sf"/>
</dbReference>
<dbReference type="EMBL" id="UINC01089779">
    <property type="protein sequence ID" value="SVC41144.1"/>
    <property type="molecule type" value="Genomic_DNA"/>
</dbReference>
<keyword evidence="1" id="KW-0489">Methyltransferase</keyword>
<protein>
    <recommendedName>
        <fullName evidence="5">Methyltransferase type 11 domain-containing protein</fullName>
    </recommendedName>
</protein>
<evidence type="ECO:0000256" key="2">
    <source>
        <dbReference type="ARBA" id="ARBA00022679"/>
    </source>
</evidence>
<dbReference type="GO" id="GO:0010420">
    <property type="term" value="F:polyprenyldihydroxybenzoate methyltransferase activity"/>
    <property type="evidence" value="ECO:0007669"/>
    <property type="project" value="InterPro"/>
</dbReference>
<dbReference type="PANTHER" id="PTHR43464">
    <property type="entry name" value="METHYLTRANSFERASE"/>
    <property type="match status" value="1"/>
</dbReference>
<feature type="domain" description="Methyltransferase type 11" evidence="5">
    <location>
        <begin position="64"/>
        <end position="157"/>
    </location>
</feature>
<dbReference type="InterPro" id="IPR010233">
    <property type="entry name" value="UbiG_MeTrfase"/>
</dbReference>
<keyword evidence="2" id="KW-0808">Transferase</keyword>
<dbReference type="SUPFAM" id="SSF53335">
    <property type="entry name" value="S-adenosyl-L-methionine-dependent methyltransferases"/>
    <property type="match status" value="1"/>
</dbReference>
<dbReference type="Pfam" id="PF08241">
    <property type="entry name" value="Methyltransf_11"/>
    <property type="match status" value="1"/>
</dbReference>
<keyword evidence="3" id="KW-0831">Ubiquinone biosynthesis</keyword>
<dbReference type="HAMAP" id="MF_00472">
    <property type="entry name" value="UbiG"/>
    <property type="match status" value="1"/>
</dbReference>
<evidence type="ECO:0000259" key="5">
    <source>
        <dbReference type="Pfam" id="PF08241"/>
    </source>
</evidence>
<keyword evidence="4" id="KW-0949">S-adenosyl-L-methionine</keyword>